<proteinExistence type="predicted"/>
<accession>A0A2S7KL60</accession>
<dbReference type="OrthoDB" id="9765957at2"/>
<keyword evidence="2" id="KW-1185">Reference proteome</keyword>
<reference evidence="1 2" key="1">
    <citation type="submission" date="2016-11" db="EMBL/GenBank/DDBJ databases">
        <title>Trade-off between light-utilization and light-protection in marine flavobacteria.</title>
        <authorList>
            <person name="Kumagai Y."/>
        </authorList>
    </citation>
    <scope>NUCLEOTIDE SEQUENCE [LARGE SCALE GENOMIC DNA]</scope>
    <source>
        <strain evidence="1 2">ATCC 700397</strain>
    </source>
</reference>
<comment type="caution">
    <text evidence="1">The sequence shown here is derived from an EMBL/GenBank/DDBJ whole genome shotgun (WGS) entry which is preliminary data.</text>
</comment>
<name>A0A2S7KL60_9FLAO</name>
<dbReference type="RefSeq" id="WP_104811230.1">
    <property type="nucleotide sequence ID" value="NZ_MQUA01000014.1"/>
</dbReference>
<evidence type="ECO:0000313" key="2">
    <source>
        <dbReference type="Proteomes" id="UP000239522"/>
    </source>
</evidence>
<organism evidence="1 2">
    <name type="scientific">Polaribacter filamentus</name>
    <dbReference type="NCBI Taxonomy" id="53483"/>
    <lineage>
        <taxon>Bacteria</taxon>
        <taxon>Pseudomonadati</taxon>
        <taxon>Bacteroidota</taxon>
        <taxon>Flavobacteriia</taxon>
        <taxon>Flavobacteriales</taxon>
        <taxon>Flavobacteriaceae</taxon>
    </lineage>
</organism>
<evidence type="ECO:0000313" key="1">
    <source>
        <dbReference type="EMBL" id="PQB03313.1"/>
    </source>
</evidence>
<dbReference type="Proteomes" id="UP000239522">
    <property type="component" value="Unassembled WGS sequence"/>
</dbReference>
<dbReference type="AlphaFoldDB" id="A0A2S7KL60"/>
<sequence>MKQLLLIPMLFVCYLGMGQEAPEDIDIIGTPFTIGSIEVAQLDFENEINWFDSGRACAALGDGWRLPTVDELNVLYTNREIIGCKRTVYWSSTRQGKHKPAATRDFTANGQVLQQNTNLSFGVRAVRDKD</sequence>
<gene>
    <name evidence="1" type="ORF">BST83_18595</name>
</gene>
<dbReference type="EMBL" id="MQUA01000014">
    <property type="protein sequence ID" value="PQB03313.1"/>
    <property type="molecule type" value="Genomic_DNA"/>
</dbReference>
<protein>
    <recommendedName>
        <fullName evidence="3">DUF1566 domain-containing protein</fullName>
    </recommendedName>
</protein>
<evidence type="ECO:0008006" key="3">
    <source>
        <dbReference type="Google" id="ProtNLM"/>
    </source>
</evidence>